<proteinExistence type="predicted"/>
<organism evidence="3 4">
    <name type="scientific">Saccharothrix violaceirubra</name>
    <dbReference type="NCBI Taxonomy" id="413306"/>
    <lineage>
        <taxon>Bacteria</taxon>
        <taxon>Bacillati</taxon>
        <taxon>Actinomycetota</taxon>
        <taxon>Actinomycetes</taxon>
        <taxon>Pseudonocardiales</taxon>
        <taxon>Pseudonocardiaceae</taxon>
        <taxon>Saccharothrix</taxon>
    </lineage>
</organism>
<dbReference type="SUPFAM" id="SSF46689">
    <property type="entry name" value="Homeodomain-like"/>
    <property type="match status" value="1"/>
</dbReference>
<evidence type="ECO:0000259" key="2">
    <source>
        <dbReference type="Pfam" id="PF13358"/>
    </source>
</evidence>
<dbReference type="Pfam" id="PF13358">
    <property type="entry name" value="DDE_3"/>
    <property type="match status" value="1"/>
</dbReference>
<dbReference type="InterPro" id="IPR038717">
    <property type="entry name" value="Tc1-like_DDE_dom"/>
</dbReference>
<evidence type="ECO:0000313" key="4">
    <source>
        <dbReference type="Proteomes" id="UP000542674"/>
    </source>
</evidence>
<protein>
    <submittedName>
        <fullName evidence="3">Transposase</fullName>
    </submittedName>
</protein>
<dbReference type="Proteomes" id="UP000542674">
    <property type="component" value="Unassembled WGS sequence"/>
</dbReference>
<dbReference type="InterPro" id="IPR009057">
    <property type="entry name" value="Homeodomain-like_sf"/>
</dbReference>
<dbReference type="Pfam" id="PF13565">
    <property type="entry name" value="HTH_32"/>
    <property type="match status" value="1"/>
</dbReference>
<feature type="domain" description="Tc1-like transposase DDE" evidence="2">
    <location>
        <begin position="219"/>
        <end position="351"/>
    </location>
</feature>
<evidence type="ECO:0000256" key="1">
    <source>
        <dbReference type="SAM" id="MobiDB-lite"/>
    </source>
</evidence>
<feature type="region of interest" description="Disordered" evidence="1">
    <location>
        <begin position="387"/>
        <end position="410"/>
    </location>
</feature>
<sequence length="410" mass="46134">MINDHIGEHPKGMSVPVARAHEITPTASQRRRLTRPAWSRTAAHQQVIRARIVLDAALGHANAEISRRLRVTVDTVRTWRGRYADHGMAGLIDRPRSGRPSRVTPLQAAEIKALACRPPTQTGVPLSRWSCPDLAAEAVAQGITTAISASTVRRILASDAIKPWQYRSWIFIRDPDFRAKAARVLDLYARVWDGQPLGDNDFVISADEKTSIQARCRCHPTLPPGVSRTMRVNHEYDRGGALAYLAAYDVHHARVIGLCCDTTGIDPFMELAEEVMTQEPYASAKRVFWIVDNGSSHRGQAAIDRLTRRFPNAVMVHTPVHASWLNQIEVYFSIVQRKVVTPNDFTDLDQVQHRLTDFERRYNATAQPFRWKFTTTDLDDLLTRLDRHTPDQQEQPDFPQAAASSGGRSM</sequence>
<gene>
    <name evidence="3" type="ORF">F4559_001852</name>
</gene>
<dbReference type="InterPro" id="IPR047655">
    <property type="entry name" value="Transpos_IS630-like"/>
</dbReference>
<reference evidence="3 4" key="1">
    <citation type="submission" date="2020-08" db="EMBL/GenBank/DDBJ databases">
        <title>Sequencing the genomes of 1000 actinobacteria strains.</title>
        <authorList>
            <person name="Klenk H.-P."/>
        </authorList>
    </citation>
    <scope>NUCLEOTIDE SEQUENCE [LARGE SCALE GENOMIC DNA]</scope>
    <source>
        <strain evidence="3 4">DSM 45084</strain>
    </source>
</reference>
<name>A0A7W7T0S8_9PSEU</name>
<keyword evidence="4" id="KW-1185">Reference proteome</keyword>
<evidence type="ECO:0000313" key="3">
    <source>
        <dbReference type="EMBL" id="MBB4964493.1"/>
    </source>
</evidence>
<dbReference type="NCBIfam" id="NF033545">
    <property type="entry name" value="transpos_IS630"/>
    <property type="match status" value="1"/>
</dbReference>
<dbReference type="EMBL" id="JACHJS010000001">
    <property type="protein sequence ID" value="MBB4964493.1"/>
    <property type="molecule type" value="Genomic_DNA"/>
</dbReference>
<dbReference type="RefSeq" id="WP_246445117.1">
    <property type="nucleotide sequence ID" value="NZ_BAABAI010000031.1"/>
</dbReference>
<comment type="caution">
    <text evidence="3">The sequence shown here is derived from an EMBL/GenBank/DDBJ whole genome shotgun (WGS) entry which is preliminary data.</text>
</comment>
<dbReference type="AlphaFoldDB" id="A0A7W7T0S8"/>
<accession>A0A7W7T0S8</accession>